<evidence type="ECO:0000313" key="10">
    <source>
        <dbReference type="EMBL" id="PON55904.1"/>
    </source>
</evidence>
<evidence type="ECO:0000259" key="8">
    <source>
        <dbReference type="PROSITE" id="PS50157"/>
    </source>
</evidence>
<dbReference type="OrthoDB" id="1893318at2759"/>
<dbReference type="PROSITE" id="PS00028">
    <property type="entry name" value="ZINC_FINGER_C2H2_1"/>
    <property type="match status" value="2"/>
</dbReference>
<proteinExistence type="predicted"/>
<dbReference type="AlphaFoldDB" id="A0A2P5C4J3"/>
<dbReference type="GO" id="GO:0003677">
    <property type="term" value="F:DNA binding"/>
    <property type="evidence" value="ECO:0007669"/>
    <property type="project" value="UniProtKB-KW"/>
</dbReference>
<keyword evidence="5" id="KW-0539">Nucleus</keyword>
<evidence type="ECO:0000313" key="11">
    <source>
        <dbReference type="Proteomes" id="UP000237105"/>
    </source>
</evidence>
<dbReference type="InterPro" id="IPR016177">
    <property type="entry name" value="DNA-bd_dom_sf"/>
</dbReference>
<keyword evidence="6" id="KW-0863">Zinc-finger</keyword>
<dbReference type="SMART" id="SM00355">
    <property type="entry name" value="ZnF_C2H2"/>
    <property type="match status" value="2"/>
</dbReference>
<keyword evidence="3" id="KW-0238">DNA-binding</keyword>
<dbReference type="InterPro" id="IPR013087">
    <property type="entry name" value="Znf_C2H2_type"/>
</dbReference>
<protein>
    <submittedName>
        <fullName evidence="10">TFIIH C1-like domain containing protein</fullName>
    </submittedName>
</protein>
<keyword evidence="11" id="KW-1185">Reference proteome</keyword>
<organism evidence="10 11">
    <name type="scientific">Parasponia andersonii</name>
    <name type="common">Sponia andersonii</name>
    <dbReference type="NCBI Taxonomy" id="3476"/>
    <lineage>
        <taxon>Eukaryota</taxon>
        <taxon>Viridiplantae</taxon>
        <taxon>Streptophyta</taxon>
        <taxon>Embryophyta</taxon>
        <taxon>Tracheophyta</taxon>
        <taxon>Spermatophyta</taxon>
        <taxon>Magnoliopsida</taxon>
        <taxon>eudicotyledons</taxon>
        <taxon>Gunneridae</taxon>
        <taxon>Pentapetalae</taxon>
        <taxon>rosids</taxon>
        <taxon>fabids</taxon>
        <taxon>Rosales</taxon>
        <taxon>Cannabaceae</taxon>
        <taxon>Parasponia</taxon>
    </lineage>
</organism>
<name>A0A2P5C4J3_PARAD</name>
<dbReference type="PROSITE" id="PS50157">
    <property type="entry name" value="ZINC_FINGER_C2H2_2"/>
    <property type="match status" value="2"/>
</dbReference>
<feature type="domain" description="C2H2-type" evidence="8">
    <location>
        <begin position="409"/>
        <end position="437"/>
    </location>
</feature>
<evidence type="ECO:0000256" key="7">
    <source>
        <dbReference type="SAM" id="MobiDB-lite"/>
    </source>
</evidence>
<keyword evidence="6" id="KW-0479">Metal-binding</keyword>
<dbReference type="EMBL" id="JXTB01000177">
    <property type="protein sequence ID" value="PON55904.1"/>
    <property type="molecule type" value="Genomic_DNA"/>
</dbReference>
<evidence type="ECO:0000256" key="6">
    <source>
        <dbReference type="PROSITE-ProRule" id="PRU00042"/>
    </source>
</evidence>
<feature type="compositionally biased region" description="Polar residues" evidence="7">
    <location>
        <begin position="70"/>
        <end position="80"/>
    </location>
</feature>
<keyword evidence="2" id="KW-0805">Transcription regulation</keyword>
<gene>
    <name evidence="10" type="ORF">PanWU01x14_184760</name>
</gene>
<dbReference type="InterPro" id="IPR037472">
    <property type="entry name" value="MBD8"/>
</dbReference>
<dbReference type="InterPro" id="IPR001739">
    <property type="entry name" value="Methyl_CpG_DNA-bd"/>
</dbReference>
<dbReference type="STRING" id="3476.A0A2P5C4J3"/>
<reference evidence="11" key="1">
    <citation type="submission" date="2016-06" db="EMBL/GenBank/DDBJ databases">
        <title>Parallel loss of symbiosis genes in relatives of nitrogen-fixing non-legume Parasponia.</title>
        <authorList>
            <person name="Van Velzen R."/>
            <person name="Holmer R."/>
            <person name="Bu F."/>
            <person name="Rutten L."/>
            <person name="Van Zeijl A."/>
            <person name="Liu W."/>
            <person name="Santuari L."/>
            <person name="Cao Q."/>
            <person name="Sharma T."/>
            <person name="Shen D."/>
            <person name="Roswanjaya Y."/>
            <person name="Wardhani T."/>
            <person name="Kalhor M.S."/>
            <person name="Jansen J."/>
            <person name="Van den Hoogen J."/>
            <person name="Gungor B."/>
            <person name="Hartog M."/>
            <person name="Hontelez J."/>
            <person name="Verver J."/>
            <person name="Yang W.-C."/>
            <person name="Schijlen E."/>
            <person name="Repin R."/>
            <person name="Schilthuizen M."/>
            <person name="Schranz E."/>
            <person name="Heidstra R."/>
            <person name="Miyata K."/>
            <person name="Fedorova E."/>
            <person name="Kohlen W."/>
            <person name="Bisseling T."/>
            <person name="Smit S."/>
            <person name="Geurts R."/>
        </authorList>
    </citation>
    <scope>NUCLEOTIDE SEQUENCE [LARGE SCALE GENOMIC DNA]</scope>
    <source>
        <strain evidence="11">cv. WU1-14</strain>
    </source>
</reference>
<feature type="region of interest" description="Disordered" evidence="7">
    <location>
        <begin position="527"/>
        <end position="568"/>
    </location>
</feature>
<dbReference type="SUPFAM" id="SSF54171">
    <property type="entry name" value="DNA-binding domain"/>
    <property type="match status" value="1"/>
</dbReference>
<dbReference type="Gene3D" id="3.30.160.60">
    <property type="entry name" value="Classic Zinc Finger"/>
    <property type="match status" value="1"/>
</dbReference>
<feature type="region of interest" description="Disordered" evidence="7">
    <location>
        <begin position="70"/>
        <end position="93"/>
    </location>
</feature>
<accession>A0A2P5C4J3</accession>
<evidence type="ECO:0000256" key="5">
    <source>
        <dbReference type="ARBA" id="ARBA00023242"/>
    </source>
</evidence>
<feature type="compositionally biased region" description="Low complexity" evidence="7">
    <location>
        <begin position="81"/>
        <end position="93"/>
    </location>
</feature>
<evidence type="ECO:0000256" key="2">
    <source>
        <dbReference type="ARBA" id="ARBA00023015"/>
    </source>
</evidence>
<dbReference type="GO" id="GO:0005634">
    <property type="term" value="C:nucleus"/>
    <property type="evidence" value="ECO:0007669"/>
    <property type="project" value="UniProtKB-SubCell"/>
</dbReference>
<sequence>MAAVATNPPQAPAEPILKLDSLSHIDIASLSQSELHALSLCSSSAFDLRGTDDIVVPKIDRSIFNESAGSRRQTYSCPRRSQSSSSSSSSLSAAAITVHRRRVPGLHPNAPKVPLVLADDPERFENRSIIDHLKHFISQDPKFDYVELSPPSMPPTELGANPAGGRGFGEMEDGRRRAEMIAASLGGERKRKRGRKPKLKVQLQLQNVVVPGPEGRGGLEMANRNGVAVDFSALGNADDPYGDELSKRTVGLEGEEALLGFLRDLDGQWGSRRKKRKIVDASEFGDALPMGWKLLLGLKRKEGRAWIYCRRYISPTGQQFVSCNDVSSYLQSVSGVSASTEPNGYKSEDIQEYRQITENNAGLIFKDADQRQDLNSNSAVPTPASNEQEKEVALLGMENLAEVQIHDLFECHKCSTTFDEKDAYLQHLLSFHQRTTRRYRLGSSVGDGVIIKDGKYECQFCHKVFLERRRYNGHVGIHVRNYVRRAEEPHTPTPEKKIESPTRDDLPSRISKMDALIEIAQNSMLETSVGHDNGSKGGSDPDKSLAIPSPELPVSNSDRELNMESPLSEQELDDSMIDQYHLDQQDNENMVTDRSMEKTDDASGIVDLKEKQDDDTLKSFMEEDSLAFKSDVDKSATEQERVSECDRPTSNSHIICDVENETKINDVGGTLEHPKPVEVNATNINELEIDLDSTIHGPTNDIAAESMQQYSEGKEISLENSDSSMSILQPVPCFPSSNATSDKEEQIFHVEQRQESITGFEELRLEEIEPFKYDFGNGQDSPSLREVPIDLEGTTEMEDAFGTSVRYESEEMMLNIAGRDQLTTVCVWCGVEFNHDGLDSEMQADSVGFICPTCKVKISGELSVLDNGSPVNPHPI</sequence>
<dbReference type="PANTHER" id="PTHR37701">
    <property type="entry name" value="METHYL-CPG-BINDING DOMAIN-CONTAINING PROTEIN 8"/>
    <property type="match status" value="1"/>
</dbReference>
<comment type="caution">
    <text evidence="10">The sequence shown here is derived from an EMBL/GenBank/DDBJ whole genome shotgun (WGS) entry which is preliminary data.</text>
</comment>
<keyword evidence="6" id="KW-0862">Zinc</keyword>
<comment type="subcellular location">
    <subcellularLocation>
        <location evidence="1">Nucleus</location>
    </subcellularLocation>
</comment>
<keyword evidence="4" id="KW-0804">Transcription</keyword>
<dbReference type="Proteomes" id="UP000237105">
    <property type="component" value="Unassembled WGS sequence"/>
</dbReference>
<feature type="region of interest" description="Disordered" evidence="7">
    <location>
        <begin position="486"/>
        <end position="507"/>
    </location>
</feature>
<feature type="domain" description="MBD" evidence="9">
    <location>
        <begin position="278"/>
        <end position="350"/>
    </location>
</feature>
<evidence type="ECO:0000256" key="4">
    <source>
        <dbReference type="ARBA" id="ARBA00023163"/>
    </source>
</evidence>
<evidence type="ECO:0000256" key="1">
    <source>
        <dbReference type="ARBA" id="ARBA00004123"/>
    </source>
</evidence>
<feature type="domain" description="C2H2-type" evidence="8">
    <location>
        <begin position="456"/>
        <end position="483"/>
    </location>
</feature>
<evidence type="ECO:0000256" key="3">
    <source>
        <dbReference type="ARBA" id="ARBA00023125"/>
    </source>
</evidence>
<dbReference type="PANTHER" id="PTHR37701:SF19">
    <property type="entry name" value="METHYL-CPG-BINDING DOMAIN PROTEIN"/>
    <property type="match status" value="1"/>
</dbReference>
<dbReference type="PROSITE" id="PS50982">
    <property type="entry name" value="MBD"/>
    <property type="match status" value="1"/>
</dbReference>
<evidence type="ECO:0000259" key="9">
    <source>
        <dbReference type="PROSITE" id="PS50982"/>
    </source>
</evidence>
<dbReference type="GO" id="GO:0008270">
    <property type="term" value="F:zinc ion binding"/>
    <property type="evidence" value="ECO:0007669"/>
    <property type="project" value="UniProtKB-KW"/>
</dbReference>
<dbReference type="Gene3D" id="3.30.890.10">
    <property type="entry name" value="Methyl-cpg-binding Protein 2, Chain A"/>
    <property type="match status" value="1"/>
</dbReference>